<organism evidence="1 2">
    <name type="scientific">Nocardiopsis exhalans</name>
    <dbReference type="NCBI Taxonomy" id="163604"/>
    <lineage>
        <taxon>Bacteria</taxon>
        <taxon>Bacillati</taxon>
        <taxon>Actinomycetota</taxon>
        <taxon>Actinomycetes</taxon>
        <taxon>Streptosporangiales</taxon>
        <taxon>Nocardiopsidaceae</taxon>
        <taxon>Nocardiopsis</taxon>
    </lineage>
</organism>
<dbReference type="Proteomes" id="UP001055940">
    <property type="component" value="Chromosome"/>
</dbReference>
<name>A0ABY5DCK4_9ACTN</name>
<dbReference type="EMBL" id="CP099837">
    <property type="protein sequence ID" value="USY21757.1"/>
    <property type="molecule type" value="Genomic_DNA"/>
</dbReference>
<accession>A0ABY5DCK4</accession>
<evidence type="ECO:0000313" key="1">
    <source>
        <dbReference type="EMBL" id="USY21757.1"/>
    </source>
</evidence>
<protein>
    <recommendedName>
        <fullName evidence="3">Phage protein</fullName>
    </recommendedName>
</protein>
<reference evidence="1" key="1">
    <citation type="submission" date="2022-06" db="EMBL/GenBank/DDBJ databases">
        <authorList>
            <person name="Ping M."/>
        </authorList>
    </citation>
    <scope>NUCLEOTIDE SEQUENCE</scope>
    <source>
        <strain evidence="1">JCM11759T</strain>
    </source>
</reference>
<gene>
    <name evidence="1" type="ORF">NE857_09200</name>
</gene>
<evidence type="ECO:0000313" key="2">
    <source>
        <dbReference type="Proteomes" id="UP001055940"/>
    </source>
</evidence>
<proteinExistence type="predicted"/>
<sequence length="260" mass="28840">MGERERAALRVEYTSTTKRLREALLDALLPLFLGPGSWRETDLDTFLERALPTILGAQEAMAWLTDAYLSQRIADRFGETPRLVGVESAAAVRGVPPDQVYRRPFAQVWTELSHGMPLETAVKHGADRLENLALTDLQLTKTHTARAVLSADDRVTGYRRTPEGAETCALCLIASTQLYGKRELMPLHTGCDCGVEEVTGETGQVLDQDLLDQVHDAIHRDLGDEARGVDYRQLVLVHEHGELGPVLTVRHHKHTGHAQI</sequence>
<keyword evidence="2" id="KW-1185">Reference proteome</keyword>
<evidence type="ECO:0008006" key="3">
    <source>
        <dbReference type="Google" id="ProtNLM"/>
    </source>
</evidence>
<dbReference type="RefSeq" id="WP_254420596.1">
    <property type="nucleotide sequence ID" value="NZ_BAAAJB010000058.1"/>
</dbReference>